<evidence type="ECO:0000256" key="1">
    <source>
        <dbReference type="SAM" id="MobiDB-lite"/>
    </source>
</evidence>
<feature type="compositionally biased region" description="Polar residues" evidence="1">
    <location>
        <begin position="19"/>
        <end position="28"/>
    </location>
</feature>
<reference evidence="2 3" key="1">
    <citation type="submission" date="2019-10" db="EMBL/GenBank/DDBJ databases">
        <authorList>
            <person name="Palmer J.M."/>
        </authorList>
    </citation>
    <scope>NUCLEOTIDE SEQUENCE [LARGE SCALE GENOMIC DNA]</scope>
    <source>
        <strain evidence="2 3">TWF506</strain>
    </source>
</reference>
<evidence type="ECO:0000313" key="3">
    <source>
        <dbReference type="Proteomes" id="UP001307849"/>
    </source>
</evidence>
<feature type="region of interest" description="Disordered" evidence="1">
    <location>
        <begin position="63"/>
        <end position="102"/>
    </location>
</feature>
<accession>A0AAN8RX91</accession>
<gene>
    <name evidence="2" type="ORF">TWF506_000723</name>
</gene>
<feature type="region of interest" description="Disordered" evidence="1">
    <location>
        <begin position="1"/>
        <end position="28"/>
    </location>
</feature>
<dbReference type="AlphaFoldDB" id="A0AAN8RX91"/>
<proteinExistence type="predicted"/>
<comment type="caution">
    <text evidence="2">The sequence shown here is derived from an EMBL/GenBank/DDBJ whole genome shotgun (WGS) entry which is preliminary data.</text>
</comment>
<organism evidence="2 3">
    <name type="scientific">Arthrobotrys conoides</name>
    <dbReference type="NCBI Taxonomy" id="74498"/>
    <lineage>
        <taxon>Eukaryota</taxon>
        <taxon>Fungi</taxon>
        <taxon>Dikarya</taxon>
        <taxon>Ascomycota</taxon>
        <taxon>Pezizomycotina</taxon>
        <taxon>Orbiliomycetes</taxon>
        <taxon>Orbiliales</taxon>
        <taxon>Orbiliaceae</taxon>
        <taxon>Arthrobotrys</taxon>
    </lineage>
</organism>
<keyword evidence="3" id="KW-1185">Reference proteome</keyword>
<name>A0AAN8RX91_9PEZI</name>
<sequence length="102" mass="10864">MGRGNRKLPGSLEEVAIRPQSTATGGTKIQATTPRYFLPTTTTAEALLLDCCTIPPMLPNSEKKQRILSGRGRKSNISAKGLMHVAKVGNSETDNSIGLPKS</sequence>
<evidence type="ECO:0000313" key="2">
    <source>
        <dbReference type="EMBL" id="KAK6520469.1"/>
    </source>
</evidence>
<dbReference type="EMBL" id="JAVHJM010000001">
    <property type="protein sequence ID" value="KAK6520469.1"/>
    <property type="molecule type" value="Genomic_DNA"/>
</dbReference>
<dbReference type="Proteomes" id="UP001307849">
    <property type="component" value="Unassembled WGS sequence"/>
</dbReference>
<protein>
    <submittedName>
        <fullName evidence="2">Uncharacterized protein</fullName>
    </submittedName>
</protein>